<gene>
    <name evidence="1" type="ORF">LX24_01385</name>
</gene>
<dbReference type="RefSeq" id="WP_166511408.1">
    <property type="nucleotide sequence ID" value="NZ_VNHM01000006.1"/>
</dbReference>
<dbReference type="Proteomes" id="UP000323166">
    <property type="component" value="Unassembled WGS sequence"/>
</dbReference>
<evidence type="ECO:0000313" key="1">
    <source>
        <dbReference type="EMBL" id="TYO95995.1"/>
    </source>
</evidence>
<organism evidence="1 2">
    <name type="scientific">Desulfallas thermosapovorans DSM 6562</name>
    <dbReference type="NCBI Taxonomy" id="1121431"/>
    <lineage>
        <taxon>Bacteria</taxon>
        <taxon>Bacillati</taxon>
        <taxon>Bacillota</taxon>
        <taxon>Clostridia</taxon>
        <taxon>Eubacteriales</taxon>
        <taxon>Desulfallaceae</taxon>
        <taxon>Desulfallas</taxon>
    </lineage>
</organism>
<accession>A0A5S4ZUV4</accession>
<keyword evidence="2" id="KW-1185">Reference proteome</keyword>
<sequence length="164" mass="18349">MQNFKDDVYAQSASDMVSTFLKAINHGDTLAFWRLLDRQGRGYFMGMWFYAMGNADLGSISLLAEDENFLRDALGGIVSDLRRNLSDLMENPRIGPLQYLDSQHARVAVNSGNPEEDQVTDYIPLVLELSSEGTTAAGNDTVKGNVGMTCWKIDTLKCFRIQKR</sequence>
<protein>
    <submittedName>
        <fullName evidence="1">Uncharacterized protein</fullName>
    </submittedName>
</protein>
<name>A0A5S4ZUV4_9FIRM</name>
<dbReference type="AlphaFoldDB" id="A0A5S4ZUV4"/>
<evidence type="ECO:0000313" key="2">
    <source>
        <dbReference type="Proteomes" id="UP000323166"/>
    </source>
</evidence>
<proteinExistence type="predicted"/>
<dbReference type="EMBL" id="VNHM01000006">
    <property type="protein sequence ID" value="TYO95995.1"/>
    <property type="molecule type" value="Genomic_DNA"/>
</dbReference>
<reference evidence="1 2" key="1">
    <citation type="submission" date="2019-07" db="EMBL/GenBank/DDBJ databases">
        <title>Genomic Encyclopedia of Type Strains, Phase I: the one thousand microbial genomes (KMG-I) project.</title>
        <authorList>
            <person name="Kyrpides N."/>
        </authorList>
    </citation>
    <scope>NUCLEOTIDE SEQUENCE [LARGE SCALE GENOMIC DNA]</scope>
    <source>
        <strain evidence="1 2">DSM 6562</strain>
    </source>
</reference>
<comment type="caution">
    <text evidence="1">The sequence shown here is derived from an EMBL/GenBank/DDBJ whole genome shotgun (WGS) entry which is preliminary data.</text>
</comment>